<protein>
    <submittedName>
        <fullName evidence="1">Uncharacterized protein</fullName>
    </submittedName>
</protein>
<reference evidence="1" key="1">
    <citation type="submission" date="2023-03" db="EMBL/GenBank/DDBJ databases">
        <title>Massive genome expansion in bonnet fungi (Mycena s.s.) driven by repeated elements and novel gene families across ecological guilds.</title>
        <authorList>
            <consortium name="Lawrence Berkeley National Laboratory"/>
            <person name="Harder C.B."/>
            <person name="Miyauchi S."/>
            <person name="Viragh M."/>
            <person name="Kuo A."/>
            <person name="Thoen E."/>
            <person name="Andreopoulos B."/>
            <person name="Lu D."/>
            <person name="Skrede I."/>
            <person name="Drula E."/>
            <person name="Henrissat B."/>
            <person name="Morin E."/>
            <person name="Kohler A."/>
            <person name="Barry K."/>
            <person name="LaButti K."/>
            <person name="Morin E."/>
            <person name="Salamov A."/>
            <person name="Lipzen A."/>
            <person name="Mereny Z."/>
            <person name="Hegedus B."/>
            <person name="Baldrian P."/>
            <person name="Stursova M."/>
            <person name="Weitz H."/>
            <person name="Taylor A."/>
            <person name="Grigoriev I.V."/>
            <person name="Nagy L.G."/>
            <person name="Martin F."/>
            <person name="Kauserud H."/>
        </authorList>
    </citation>
    <scope>NUCLEOTIDE SEQUENCE</scope>
    <source>
        <strain evidence="1">CBHHK067</strain>
    </source>
</reference>
<accession>A0AAD7DDF6</accession>
<dbReference type="AlphaFoldDB" id="A0AAD7DDF6"/>
<gene>
    <name evidence="1" type="ORF">B0H17DRAFT_1297136</name>
</gene>
<evidence type="ECO:0000313" key="1">
    <source>
        <dbReference type="EMBL" id="KAJ7688701.1"/>
    </source>
</evidence>
<name>A0AAD7DDF6_MYCRO</name>
<dbReference type="Proteomes" id="UP001221757">
    <property type="component" value="Unassembled WGS sequence"/>
</dbReference>
<keyword evidence="2" id="KW-1185">Reference proteome</keyword>
<proteinExistence type="predicted"/>
<organism evidence="1 2">
    <name type="scientific">Mycena rosella</name>
    <name type="common">Pink bonnet</name>
    <name type="synonym">Agaricus rosellus</name>
    <dbReference type="NCBI Taxonomy" id="1033263"/>
    <lineage>
        <taxon>Eukaryota</taxon>
        <taxon>Fungi</taxon>
        <taxon>Dikarya</taxon>
        <taxon>Basidiomycota</taxon>
        <taxon>Agaricomycotina</taxon>
        <taxon>Agaricomycetes</taxon>
        <taxon>Agaricomycetidae</taxon>
        <taxon>Agaricales</taxon>
        <taxon>Marasmiineae</taxon>
        <taxon>Mycenaceae</taxon>
        <taxon>Mycena</taxon>
    </lineage>
</organism>
<dbReference type="EMBL" id="JARKIE010000077">
    <property type="protein sequence ID" value="KAJ7688701.1"/>
    <property type="molecule type" value="Genomic_DNA"/>
</dbReference>
<sequence>MYTSVAAALLVGLRSPHPWRLPHPWQHLPSPTGGTVVHVGDEIHGLSDNGTIVHVANSGAPDKPLVSHELTGWITYAQWNNLASSPITSFSTTFTVPPAPESDHGQTVFLWNGFQPNSRPSPATILQYGPSDAGGGSFWSVASWYIVGNSVFYTNPAPVNPGDVLTGIMTLVQNGTAYNYNAQFVGIPESAVDVVGTEPLGFATITLEGYSVTGPSHYPIGSTVFSNTSVELGGGVIPEVSWAHVNDAADGITTTINSVG</sequence>
<comment type="caution">
    <text evidence="1">The sequence shown here is derived from an EMBL/GenBank/DDBJ whole genome shotgun (WGS) entry which is preliminary data.</text>
</comment>
<evidence type="ECO:0000313" key="2">
    <source>
        <dbReference type="Proteomes" id="UP001221757"/>
    </source>
</evidence>